<evidence type="ECO:0000256" key="2">
    <source>
        <dbReference type="ARBA" id="ARBA00023125"/>
    </source>
</evidence>
<dbReference type="InterPro" id="IPR009057">
    <property type="entry name" value="Homeodomain-like_sf"/>
</dbReference>
<dbReference type="InterPro" id="IPR050109">
    <property type="entry name" value="HTH-type_TetR-like_transc_reg"/>
</dbReference>
<keyword evidence="2 4" id="KW-0238">DNA-binding</keyword>
<feature type="DNA-binding region" description="H-T-H motif" evidence="4">
    <location>
        <begin position="38"/>
        <end position="57"/>
    </location>
</feature>
<sequence length="219" mass="23156">MAEATVRRRGPRGDVDIRGLILDTAERMFGESSIGAVSLRSVARAAGVANRSVMYHFPTKRGLIAAVAHRRSSDITPAIAGHLSALVSAPGDIGVRDVVESLLRPHVALLEHDPVHGLSWLKVMTQLALVDDPIWRESLDGDPGLPELFVAAAGRAIPGLDTVAVQQRAALAMYSMIAALAGADLAAYRRPLGPGGLDPEWLEQLIEFTCGGLRGSGDS</sequence>
<evidence type="ECO:0000313" key="6">
    <source>
        <dbReference type="EMBL" id="VEG56495.1"/>
    </source>
</evidence>
<evidence type="ECO:0000256" key="1">
    <source>
        <dbReference type="ARBA" id="ARBA00023015"/>
    </source>
</evidence>
<name>A0A448IVQ8_MYCAU</name>
<dbReference type="AlphaFoldDB" id="A0A448IVQ8"/>
<dbReference type="GO" id="GO:0000976">
    <property type="term" value="F:transcription cis-regulatory region binding"/>
    <property type="evidence" value="ECO:0007669"/>
    <property type="project" value="TreeGrafter"/>
</dbReference>
<dbReference type="PANTHER" id="PTHR30055:SF234">
    <property type="entry name" value="HTH-TYPE TRANSCRIPTIONAL REGULATOR BETI"/>
    <property type="match status" value="1"/>
</dbReference>
<keyword evidence="1" id="KW-0805">Transcription regulation</keyword>
<keyword evidence="3" id="KW-0804">Transcription</keyword>
<dbReference type="PRINTS" id="PR00455">
    <property type="entry name" value="HTHTETR"/>
</dbReference>
<dbReference type="STRING" id="1791.GCA_001049355_01940"/>
<feature type="domain" description="HTH tetR-type" evidence="5">
    <location>
        <begin position="15"/>
        <end position="75"/>
    </location>
</feature>
<dbReference type="OrthoDB" id="4713700at2"/>
<accession>A0A448IVQ8</accession>
<dbReference type="Proteomes" id="UP000279306">
    <property type="component" value="Chromosome"/>
</dbReference>
<dbReference type="SUPFAM" id="SSF46689">
    <property type="entry name" value="Homeodomain-like"/>
    <property type="match status" value="1"/>
</dbReference>
<proteinExistence type="predicted"/>
<dbReference type="PROSITE" id="PS50977">
    <property type="entry name" value="HTH_TETR_2"/>
    <property type="match status" value="1"/>
</dbReference>
<dbReference type="GO" id="GO:0003700">
    <property type="term" value="F:DNA-binding transcription factor activity"/>
    <property type="evidence" value="ECO:0007669"/>
    <property type="project" value="TreeGrafter"/>
</dbReference>
<dbReference type="KEGG" id="mauu:NCTC10437_03548"/>
<reference evidence="6 7" key="1">
    <citation type="submission" date="2018-12" db="EMBL/GenBank/DDBJ databases">
        <authorList>
            <consortium name="Pathogen Informatics"/>
        </authorList>
    </citation>
    <scope>NUCLEOTIDE SEQUENCE [LARGE SCALE GENOMIC DNA]</scope>
    <source>
        <strain evidence="6 7">NCTC10437</strain>
    </source>
</reference>
<organism evidence="6 7">
    <name type="scientific">Mycolicibacterium aurum</name>
    <name type="common">Mycobacterium aurum</name>
    <dbReference type="NCBI Taxonomy" id="1791"/>
    <lineage>
        <taxon>Bacteria</taxon>
        <taxon>Bacillati</taxon>
        <taxon>Actinomycetota</taxon>
        <taxon>Actinomycetes</taxon>
        <taxon>Mycobacteriales</taxon>
        <taxon>Mycobacteriaceae</taxon>
        <taxon>Mycolicibacterium</taxon>
    </lineage>
</organism>
<dbReference type="Pfam" id="PF00440">
    <property type="entry name" value="TetR_N"/>
    <property type="match status" value="1"/>
</dbReference>
<dbReference type="InterPro" id="IPR001647">
    <property type="entry name" value="HTH_TetR"/>
</dbReference>
<protein>
    <submittedName>
        <fullName evidence="6">TetR family transcriptional regulator</fullName>
    </submittedName>
</protein>
<gene>
    <name evidence="6" type="ORF">NCTC10437_03548</name>
</gene>
<evidence type="ECO:0000256" key="3">
    <source>
        <dbReference type="ARBA" id="ARBA00023163"/>
    </source>
</evidence>
<dbReference type="RefSeq" id="WP_048631844.1">
    <property type="nucleotide sequence ID" value="NZ_CVQQ01000004.1"/>
</dbReference>
<evidence type="ECO:0000256" key="4">
    <source>
        <dbReference type="PROSITE-ProRule" id="PRU00335"/>
    </source>
</evidence>
<dbReference type="PANTHER" id="PTHR30055">
    <property type="entry name" value="HTH-TYPE TRANSCRIPTIONAL REGULATOR RUTR"/>
    <property type="match status" value="1"/>
</dbReference>
<dbReference type="Gene3D" id="1.10.357.10">
    <property type="entry name" value="Tetracycline Repressor, domain 2"/>
    <property type="match status" value="1"/>
</dbReference>
<dbReference type="EMBL" id="LR134356">
    <property type="protein sequence ID" value="VEG56495.1"/>
    <property type="molecule type" value="Genomic_DNA"/>
</dbReference>
<keyword evidence="7" id="KW-1185">Reference proteome</keyword>
<evidence type="ECO:0000313" key="7">
    <source>
        <dbReference type="Proteomes" id="UP000279306"/>
    </source>
</evidence>
<evidence type="ECO:0000259" key="5">
    <source>
        <dbReference type="PROSITE" id="PS50977"/>
    </source>
</evidence>